<dbReference type="Proteomes" id="UP000233556">
    <property type="component" value="Unassembled WGS sequence"/>
</dbReference>
<reference evidence="2" key="2">
    <citation type="submission" date="2017-12" db="EMBL/GenBank/DDBJ databases">
        <title>Genome sequence of the Bar-tailed Godwit (Limosa lapponica baueri).</title>
        <authorList>
            <person name="Lima N.C.B."/>
            <person name="Parody-Merino A.M."/>
            <person name="Battley P.F."/>
            <person name="Fidler A.E."/>
            <person name="Prosdocimi F."/>
        </authorList>
    </citation>
    <scope>NUCLEOTIDE SEQUENCE [LARGE SCALE GENOMIC DNA]</scope>
</reference>
<organism evidence="1 2">
    <name type="scientific">Limosa lapponica baueri</name>
    <dbReference type="NCBI Taxonomy" id="1758121"/>
    <lineage>
        <taxon>Eukaryota</taxon>
        <taxon>Metazoa</taxon>
        <taxon>Chordata</taxon>
        <taxon>Craniata</taxon>
        <taxon>Vertebrata</taxon>
        <taxon>Euteleostomi</taxon>
        <taxon>Archelosauria</taxon>
        <taxon>Archosauria</taxon>
        <taxon>Dinosauria</taxon>
        <taxon>Saurischia</taxon>
        <taxon>Theropoda</taxon>
        <taxon>Coelurosauria</taxon>
        <taxon>Aves</taxon>
        <taxon>Neognathae</taxon>
        <taxon>Neoaves</taxon>
        <taxon>Charadriiformes</taxon>
        <taxon>Scolopacidae</taxon>
        <taxon>Limosa</taxon>
    </lineage>
</organism>
<gene>
    <name evidence="1" type="ORF">llap_6219</name>
</gene>
<evidence type="ECO:0000313" key="1">
    <source>
        <dbReference type="EMBL" id="PKU43474.1"/>
    </source>
</evidence>
<evidence type="ECO:0000313" key="2">
    <source>
        <dbReference type="Proteomes" id="UP000233556"/>
    </source>
</evidence>
<proteinExistence type="predicted"/>
<accession>A0A2I0UBR5</accession>
<dbReference type="AlphaFoldDB" id="A0A2I0UBR5"/>
<evidence type="ECO:0008006" key="3">
    <source>
        <dbReference type="Google" id="ProtNLM"/>
    </source>
</evidence>
<name>A0A2I0UBR5_LIMLA</name>
<protein>
    <recommendedName>
        <fullName evidence="3">Cyclic nucleotide-binding domain-containing protein</fullName>
    </recommendedName>
</protein>
<sequence>MGRQFLQEDTVGHCIEGLAEVQLNNIHRLSFIHQAGHFVIEGDLEDHLYVFLSGGLYTWRGSLGVYLLFPEVTFAASMKIPGEMLSRTRQKECKQYSLEQSKYEQIQNLVEYEKSQEMIDKDPFESATLT</sequence>
<reference evidence="2" key="1">
    <citation type="submission" date="2017-11" db="EMBL/GenBank/DDBJ databases">
        <authorList>
            <person name="Lima N.C."/>
            <person name="Parody-Merino A.M."/>
            <person name="Battley P.F."/>
            <person name="Fidler A.E."/>
            <person name="Prosdocimi F."/>
        </authorList>
    </citation>
    <scope>NUCLEOTIDE SEQUENCE [LARGE SCALE GENOMIC DNA]</scope>
</reference>
<dbReference type="EMBL" id="KZ505900">
    <property type="protein sequence ID" value="PKU43474.1"/>
    <property type="molecule type" value="Genomic_DNA"/>
</dbReference>
<keyword evidence="2" id="KW-1185">Reference proteome</keyword>